<evidence type="ECO:0000313" key="1">
    <source>
        <dbReference type="EMBL" id="MFD0901737.1"/>
    </source>
</evidence>
<evidence type="ECO:0000313" key="2">
    <source>
        <dbReference type="Proteomes" id="UP001596972"/>
    </source>
</evidence>
<dbReference type="RefSeq" id="WP_378298946.1">
    <property type="nucleotide sequence ID" value="NZ_JBHTJA010000025.1"/>
</dbReference>
<reference evidence="2" key="1">
    <citation type="journal article" date="2019" name="Int. J. Syst. Evol. Microbiol.">
        <title>The Global Catalogue of Microorganisms (GCM) 10K type strain sequencing project: providing services to taxonomists for standard genome sequencing and annotation.</title>
        <authorList>
            <consortium name="The Broad Institute Genomics Platform"/>
            <consortium name="The Broad Institute Genome Sequencing Center for Infectious Disease"/>
            <person name="Wu L."/>
            <person name="Ma J."/>
        </authorList>
    </citation>
    <scope>NUCLEOTIDE SEQUENCE [LARGE SCALE GENOMIC DNA]</scope>
    <source>
        <strain evidence="2">JCM 31202</strain>
    </source>
</reference>
<protein>
    <submittedName>
        <fullName evidence="1">Uncharacterized protein</fullName>
    </submittedName>
</protein>
<organism evidence="1 2">
    <name type="scientific">Actinomadura sediminis</name>
    <dbReference type="NCBI Taxonomy" id="1038904"/>
    <lineage>
        <taxon>Bacteria</taxon>
        <taxon>Bacillati</taxon>
        <taxon>Actinomycetota</taxon>
        <taxon>Actinomycetes</taxon>
        <taxon>Streptosporangiales</taxon>
        <taxon>Thermomonosporaceae</taxon>
        <taxon>Actinomadura</taxon>
    </lineage>
</organism>
<keyword evidence="2" id="KW-1185">Reference proteome</keyword>
<name>A0ABW3ENK4_9ACTN</name>
<accession>A0ABW3ENK4</accession>
<comment type="caution">
    <text evidence="1">The sequence shown here is derived from an EMBL/GenBank/DDBJ whole genome shotgun (WGS) entry which is preliminary data.</text>
</comment>
<sequence>MASSRWGSDEDQSYHRAAYYAAKAVDQLKSIVEDLGPYERESVYNAVILHVAGQRRKL</sequence>
<gene>
    <name evidence="1" type="ORF">ACFQ11_15155</name>
</gene>
<proteinExistence type="predicted"/>
<dbReference type="Proteomes" id="UP001596972">
    <property type="component" value="Unassembled WGS sequence"/>
</dbReference>
<dbReference type="EMBL" id="JBHTJA010000025">
    <property type="protein sequence ID" value="MFD0901737.1"/>
    <property type="molecule type" value="Genomic_DNA"/>
</dbReference>